<feature type="transmembrane region" description="Helical" evidence="2">
    <location>
        <begin position="97"/>
        <end position="114"/>
    </location>
</feature>
<name>A0A0N0E880_9HYPH</name>
<feature type="region of interest" description="Disordered" evidence="1">
    <location>
        <begin position="1"/>
        <end position="21"/>
    </location>
</feature>
<dbReference type="InterPro" id="IPR043605">
    <property type="entry name" value="DUF883_C"/>
</dbReference>
<comment type="caution">
    <text evidence="4">The sequence shown here is derived from an EMBL/GenBank/DDBJ whole genome shotgun (WGS) entry which is preliminary data.</text>
</comment>
<keyword evidence="5" id="KW-1185">Reference proteome</keyword>
<sequence>MAAASKTSAASRAKEVINGANNANNVEAQLEALKEDVGRLAQALTEAGSDRVKEVKANALQKSEYASETAQQTIDRLRKEMEALDRKVSDQVREKPYQALGIAAGVGVLAALILRR</sequence>
<dbReference type="Proteomes" id="UP000038011">
    <property type="component" value="Unassembled WGS sequence"/>
</dbReference>
<dbReference type="Pfam" id="PF19029">
    <property type="entry name" value="DUF883_C"/>
    <property type="match status" value="1"/>
</dbReference>
<feature type="compositionally biased region" description="Low complexity" evidence="1">
    <location>
        <begin position="1"/>
        <end position="11"/>
    </location>
</feature>
<evidence type="ECO:0000256" key="1">
    <source>
        <dbReference type="SAM" id="MobiDB-lite"/>
    </source>
</evidence>
<evidence type="ECO:0000256" key="2">
    <source>
        <dbReference type="SAM" id="Phobius"/>
    </source>
</evidence>
<organism evidence="4 5">
    <name type="scientific">Ahrensia marina</name>
    <dbReference type="NCBI Taxonomy" id="1514904"/>
    <lineage>
        <taxon>Bacteria</taxon>
        <taxon>Pseudomonadati</taxon>
        <taxon>Pseudomonadota</taxon>
        <taxon>Alphaproteobacteria</taxon>
        <taxon>Hyphomicrobiales</taxon>
        <taxon>Ahrensiaceae</taxon>
        <taxon>Ahrensia</taxon>
    </lineage>
</organism>
<gene>
    <name evidence="4" type="ORF">SU32_04495</name>
</gene>
<feature type="domain" description="DUF883" evidence="3">
    <location>
        <begin position="91"/>
        <end position="114"/>
    </location>
</feature>
<dbReference type="EMBL" id="JXMU01000005">
    <property type="protein sequence ID" value="KPB02035.1"/>
    <property type="molecule type" value="Genomic_DNA"/>
</dbReference>
<protein>
    <recommendedName>
        <fullName evidence="3">DUF883 domain-containing protein</fullName>
    </recommendedName>
</protein>
<dbReference type="OrthoDB" id="9967822at2"/>
<dbReference type="PATRIC" id="fig|1514904.3.peg.2888"/>
<keyword evidence="2" id="KW-0472">Membrane</keyword>
<keyword evidence="2" id="KW-1133">Transmembrane helix</keyword>
<accession>A0A0N0E880</accession>
<reference evidence="4 5" key="1">
    <citation type="submission" date="2015-01" db="EMBL/GenBank/DDBJ databases">
        <title>Ahrensia donghaiensis sp. nov., a novel dimethylsulphoniopropionate-cleavage bacterium isolated from seawater and emended descriptions of the genus Ahrensia and Ahrensia kielensis.</title>
        <authorList>
            <person name="Liu J."/>
        </authorList>
    </citation>
    <scope>NUCLEOTIDE SEQUENCE [LARGE SCALE GENOMIC DNA]</scope>
    <source>
        <strain evidence="4 5">LZD062</strain>
    </source>
</reference>
<dbReference type="AlphaFoldDB" id="A0A0N0E880"/>
<evidence type="ECO:0000313" key="4">
    <source>
        <dbReference type="EMBL" id="KPB02035.1"/>
    </source>
</evidence>
<evidence type="ECO:0000259" key="3">
    <source>
        <dbReference type="Pfam" id="PF19029"/>
    </source>
</evidence>
<dbReference type="RefSeq" id="WP_053998157.1">
    <property type="nucleotide sequence ID" value="NZ_JXMU01000005.1"/>
</dbReference>
<evidence type="ECO:0000313" key="5">
    <source>
        <dbReference type="Proteomes" id="UP000038011"/>
    </source>
</evidence>
<proteinExistence type="predicted"/>
<dbReference type="STRING" id="1514904.SU32_04495"/>
<keyword evidence="2" id="KW-0812">Transmembrane</keyword>